<dbReference type="RefSeq" id="WP_190308272.1">
    <property type="nucleotide sequence ID" value="NZ_JACNYK010000001.1"/>
</dbReference>
<dbReference type="PROSITE" id="PS51257">
    <property type="entry name" value="PROKAR_LIPOPROTEIN"/>
    <property type="match status" value="1"/>
</dbReference>
<reference evidence="2 3" key="1">
    <citation type="submission" date="2020-08" db="EMBL/GenBank/DDBJ databases">
        <title>Sphingobacterium sp. DN00404 isolated from aquaculture water.</title>
        <authorList>
            <person name="Zhang M."/>
        </authorList>
    </citation>
    <scope>NUCLEOTIDE SEQUENCE [LARGE SCALE GENOMIC DNA]</scope>
    <source>
        <strain evidence="2 3">KCTC 32294</strain>
    </source>
</reference>
<dbReference type="EMBL" id="JACNYK010000001">
    <property type="protein sequence ID" value="MBD1425199.1"/>
    <property type="molecule type" value="Genomic_DNA"/>
</dbReference>
<keyword evidence="1" id="KW-0732">Signal</keyword>
<sequence>MKKFLLAFVIGTATLAMTSSCTKEYYDTVPSITMVYERTANQWEQINSNQIYVDLSVPELTNYYVDQGIVNVAISFDDENTYNTIPATIEAISYSYDYTTGSVRIYAEDPLLESGVSIDPPSHVFVKISLTEADFVQ</sequence>
<accession>A0ABR7Y1M5</accession>
<comment type="caution">
    <text evidence="2">The sequence shown here is derived from an EMBL/GenBank/DDBJ whole genome shotgun (WGS) entry which is preliminary data.</text>
</comment>
<protein>
    <recommendedName>
        <fullName evidence="4">DUF1735 domain-containing protein</fullName>
    </recommendedName>
</protein>
<evidence type="ECO:0008006" key="4">
    <source>
        <dbReference type="Google" id="ProtNLM"/>
    </source>
</evidence>
<dbReference type="Proteomes" id="UP000606494">
    <property type="component" value="Unassembled WGS sequence"/>
</dbReference>
<name>A0ABR7Y1M5_9SPHI</name>
<proteinExistence type="predicted"/>
<feature type="chain" id="PRO_5045754222" description="DUF1735 domain-containing protein" evidence="1">
    <location>
        <begin position="19"/>
        <end position="137"/>
    </location>
</feature>
<evidence type="ECO:0000313" key="2">
    <source>
        <dbReference type="EMBL" id="MBD1425199.1"/>
    </source>
</evidence>
<feature type="signal peptide" evidence="1">
    <location>
        <begin position="1"/>
        <end position="18"/>
    </location>
</feature>
<gene>
    <name evidence="2" type="ORF">H8B17_06340</name>
</gene>
<organism evidence="2 3">
    <name type="scientific">Sphingobacterium arenae</name>
    <dbReference type="NCBI Taxonomy" id="1280598"/>
    <lineage>
        <taxon>Bacteria</taxon>
        <taxon>Pseudomonadati</taxon>
        <taxon>Bacteroidota</taxon>
        <taxon>Sphingobacteriia</taxon>
        <taxon>Sphingobacteriales</taxon>
        <taxon>Sphingobacteriaceae</taxon>
        <taxon>Sphingobacterium</taxon>
    </lineage>
</organism>
<evidence type="ECO:0000313" key="3">
    <source>
        <dbReference type="Proteomes" id="UP000606494"/>
    </source>
</evidence>
<keyword evidence="3" id="KW-1185">Reference proteome</keyword>
<evidence type="ECO:0000256" key="1">
    <source>
        <dbReference type="SAM" id="SignalP"/>
    </source>
</evidence>